<organism evidence="5 6">
    <name type="scientific">Pedobacter caeni</name>
    <dbReference type="NCBI Taxonomy" id="288992"/>
    <lineage>
        <taxon>Bacteria</taxon>
        <taxon>Pseudomonadati</taxon>
        <taxon>Bacteroidota</taxon>
        <taxon>Sphingobacteriia</taxon>
        <taxon>Sphingobacteriales</taxon>
        <taxon>Sphingobacteriaceae</taxon>
        <taxon>Pedobacter</taxon>
    </lineage>
</organism>
<dbReference type="InterPro" id="IPR011051">
    <property type="entry name" value="RmlC_Cupin_sf"/>
</dbReference>
<accession>A0A1M5L5N2</accession>
<gene>
    <name evidence="5" type="ORF">SAMN04488522_106226</name>
</gene>
<dbReference type="SUPFAM" id="SSF51182">
    <property type="entry name" value="RmlC-like cupins"/>
    <property type="match status" value="1"/>
</dbReference>
<dbReference type="PROSITE" id="PS01124">
    <property type="entry name" value="HTH_ARAC_FAMILY_2"/>
    <property type="match status" value="1"/>
</dbReference>
<proteinExistence type="predicted"/>
<dbReference type="EMBL" id="FQUQ01000006">
    <property type="protein sequence ID" value="SHG60414.1"/>
    <property type="molecule type" value="Genomic_DNA"/>
</dbReference>
<keyword evidence="6" id="KW-1185">Reference proteome</keyword>
<dbReference type="GO" id="GO:0043565">
    <property type="term" value="F:sequence-specific DNA binding"/>
    <property type="evidence" value="ECO:0007669"/>
    <property type="project" value="InterPro"/>
</dbReference>
<dbReference type="InterPro" id="IPR014710">
    <property type="entry name" value="RmlC-like_jellyroll"/>
</dbReference>
<dbReference type="InterPro" id="IPR009057">
    <property type="entry name" value="Homeodomain-like_sf"/>
</dbReference>
<dbReference type="SMART" id="SM00342">
    <property type="entry name" value="HTH_ARAC"/>
    <property type="match status" value="1"/>
</dbReference>
<dbReference type="SUPFAM" id="SSF46689">
    <property type="entry name" value="Homeodomain-like"/>
    <property type="match status" value="2"/>
</dbReference>
<feature type="domain" description="HTH araC/xylS-type" evidence="4">
    <location>
        <begin position="188"/>
        <end position="287"/>
    </location>
</feature>
<dbReference type="STRING" id="288992.SAMN04488522_106226"/>
<sequence length="320" mass="36802">MKVLQFTVPVANEYSIVVQEDILPYFYNYLHRHKEVQITLIIKGEGTLIAGNYTQPCKPGDLYFIGSDQPHLFRSNASHFGESYRNNIHAIHIFFDHKHNLASLLELPEMEPVKRFLEATVFGLQVPSSAVLQLSGMVKEVRDSEGLDRLLNLIKLLQCCANNVKDWKSLSTGFSNHSFTDSEGERMNDVYQYTIDHYSEDISLHKIAAIACITPHAFCKYFKRHTRKTYLSFLHEIRVNEACKKIISGDFDCISSVAYTTGFNSIITFNRVFKKITSMAPKDYIRKYKFKSAEVPINKAIGSFFVSFYLLLMNDFLLLF</sequence>
<dbReference type="Gene3D" id="2.60.120.10">
    <property type="entry name" value="Jelly Rolls"/>
    <property type="match status" value="1"/>
</dbReference>
<keyword evidence="1" id="KW-0805">Transcription regulation</keyword>
<dbReference type="OrthoDB" id="9787988at2"/>
<evidence type="ECO:0000259" key="4">
    <source>
        <dbReference type="PROSITE" id="PS01124"/>
    </source>
</evidence>
<dbReference type="Proteomes" id="UP000184287">
    <property type="component" value="Unassembled WGS sequence"/>
</dbReference>
<dbReference type="Pfam" id="PF02311">
    <property type="entry name" value="AraC_binding"/>
    <property type="match status" value="1"/>
</dbReference>
<dbReference type="PANTHER" id="PTHR43280:SF34">
    <property type="entry name" value="ARAC-FAMILY TRANSCRIPTIONAL REGULATOR"/>
    <property type="match status" value="1"/>
</dbReference>
<dbReference type="PROSITE" id="PS00041">
    <property type="entry name" value="HTH_ARAC_FAMILY_1"/>
    <property type="match status" value="1"/>
</dbReference>
<evidence type="ECO:0000256" key="3">
    <source>
        <dbReference type="ARBA" id="ARBA00023163"/>
    </source>
</evidence>
<evidence type="ECO:0000256" key="2">
    <source>
        <dbReference type="ARBA" id="ARBA00023125"/>
    </source>
</evidence>
<dbReference type="InterPro" id="IPR003313">
    <property type="entry name" value="AraC-bd"/>
</dbReference>
<dbReference type="PANTHER" id="PTHR43280">
    <property type="entry name" value="ARAC-FAMILY TRANSCRIPTIONAL REGULATOR"/>
    <property type="match status" value="1"/>
</dbReference>
<keyword evidence="2" id="KW-0238">DNA-binding</keyword>
<keyword evidence="3" id="KW-0804">Transcription</keyword>
<dbReference type="Pfam" id="PF12833">
    <property type="entry name" value="HTH_18"/>
    <property type="match status" value="1"/>
</dbReference>
<dbReference type="GO" id="GO:0003700">
    <property type="term" value="F:DNA-binding transcription factor activity"/>
    <property type="evidence" value="ECO:0007669"/>
    <property type="project" value="InterPro"/>
</dbReference>
<protein>
    <submittedName>
        <fullName evidence="5">Transcriptional regulator, AraC family</fullName>
    </submittedName>
</protein>
<evidence type="ECO:0000256" key="1">
    <source>
        <dbReference type="ARBA" id="ARBA00023015"/>
    </source>
</evidence>
<evidence type="ECO:0000313" key="6">
    <source>
        <dbReference type="Proteomes" id="UP000184287"/>
    </source>
</evidence>
<dbReference type="RefSeq" id="WP_073236316.1">
    <property type="nucleotide sequence ID" value="NZ_FQUQ01000006.1"/>
</dbReference>
<dbReference type="InterPro" id="IPR018060">
    <property type="entry name" value="HTH_AraC"/>
</dbReference>
<reference evidence="6" key="1">
    <citation type="submission" date="2016-11" db="EMBL/GenBank/DDBJ databases">
        <authorList>
            <person name="Varghese N."/>
            <person name="Submissions S."/>
        </authorList>
    </citation>
    <scope>NUCLEOTIDE SEQUENCE [LARGE SCALE GENOMIC DNA]</scope>
    <source>
        <strain evidence="6">DSM 16990</strain>
    </source>
</reference>
<name>A0A1M5L5N2_9SPHI</name>
<dbReference type="InterPro" id="IPR018062">
    <property type="entry name" value="HTH_AraC-typ_CS"/>
</dbReference>
<dbReference type="AlphaFoldDB" id="A0A1M5L5N2"/>
<evidence type="ECO:0000313" key="5">
    <source>
        <dbReference type="EMBL" id="SHG60414.1"/>
    </source>
</evidence>
<dbReference type="Gene3D" id="1.10.10.60">
    <property type="entry name" value="Homeodomain-like"/>
    <property type="match status" value="2"/>
</dbReference>